<protein>
    <submittedName>
        <fullName evidence="3">Uncharacterized protein</fullName>
    </submittedName>
</protein>
<dbReference type="EMBL" id="MU003774">
    <property type="protein sequence ID" value="KAF2723776.1"/>
    <property type="molecule type" value="Genomic_DNA"/>
</dbReference>
<name>A0A9P4QF68_9PEZI</name>
<feature type="transmembrane region" description="Helical" evidence="2">
    <location>
        <begin position="103"/>
        <end position="122"/>
    </location>
</feature>
<keyword evidence="2" id="KW-0472">Membrane</keyword>
<dbReference type="Proteomes" id="UP000799441">
    <property type="component" value="Unassembled WGS sequence"/>
</dbReference>
<keyword evidence="2" id="KW-1133">Transmembrane helix</keyword>
<feature type="region of interest" description="Disordered" evidence="1">
    <location>
        <begin position="57"/>
        <end position="77"/>
    </location>
</feature>
<sequence length="303" mass="33614">MTPLHTFGRNGPGIQHLTLSALNRLKPSRTRCSGASLSAPRQSTSCPELLTLRRWQSTSRVAPPPPTAQQQHQRKAPAHKYPSIINVYSPGTTATVVQGTNRIIALVLFSAGIFWTAHIYYLPSPSPDPSIQESPSAVSNKALWMIGLPILSITPLVLTVFVSGSYVHSIRVHLPTYARRNRDALLRFASEPSPTTQLDIAYMAFRPWPKWRTVYYEDLRRARGKLSVNLLHMPLKDVERVGELPLSARLFARQQGQYYVKTDGSVGQGKGNMGAVPDVWRRLWDSIPFEGEGGKAGVAQPSR</sequence>
<evidence type="ECO:0000256" key="1">
    <source>
        <dbReference type="SAM" id="MobiDB-lite"/>
    </source>
</evidence>
<organism evidence="3 4">
    <name type="scientific">Polychaeton citri CBS 116435</name>
    <dbReference type="NCBI Taxonomy" id="1314669"/>
    <lineage>
        <taxon>Eukaryota</taxon>
        <taxon>Fungi</taxon>
        <taxon>Dikarya</taxon>
        <taxon>Ascomycota</taxon>
        <taxon>Pezizomycotina</taxon>
        <taxon>Dothideomycetes</taxon>
        <taxon>Dothideomycetidae</taxon>
        <taxon>Capnodiales</taxon>
        <taxon>Capnodiaceae</taxon>
        <taxon>Polychaeton</taxon>
    </lineage>
</organism>
<comment type="caution">
    <text evidence="3">The sequence shown here is derived from an EMBL/GenBank/DDBJ whole genome shotgun (WGS) entry which is preliminary data.</text>
</comment>
<evidence type="ECO:0000313" key="4">
    <source>
        <dbReference type="Proteomes" id="UP000799441"/>
    </source>
</evidence>
<reference evidence="3" key="1">
    <citation type="journal article" date="2020" name="Stud. Mycol.">
        <title>101 Dothideomycetes genomes: a test case for predicting lifestyles and emergence of pathogens.</title>
        <authorList>
            <person name="Haridas S."/>
            <person name="Albert R."/>
            <person name="Binder M."/>
            <person name="Bloem J."/>
            <person name="Labutti K."/>
            <person name="Salamov A."/>
            <person name="Andreopoulos B."/>
            <person name="Baker S."/>
            <person name="Barry K."/>
            <person name="Bills G."/>
            <person name="Bluhm B."/>
            <person name="Cannon C."/>
            <person name="Castanera R."/>
            <person name="Culley D."/>
            <person name="Daum C."/>
            <person name="Ezra D."/>
            <person name="Gonzalez J."/>
            <person name="Henrissat B."/>
            <person name="Kuo A."/>
            <person name="Liang C."/>
            <person name="Lipzen A."/>
            <person name="Lutzoni F."/>
            <person name="Magnuson J."/>
            <person name="Mondo S."/>
            <person name="Nolan M."/>
            <person name="Ohm R."/>
            <person name="Pangilinan J."/>
            <person name="Park H.-J."/>
            <person name="Ramirez L."/>
            <person name="Alfaro M."/>
            <person name="Sun H."/>
            <person name="Tritt A."/>
            <person name="Yoshinaga Y."/>
            <person name="Zwiers L.-H."/>
            <person name="Turgeon B."/>
            <person name="Goodwin S."/>
            <person name="Spatafora J."/>
            <person name="Crous P."/>
            <person name="Grigoriev I."/>
        </authorList>
    </citation>
    <scope>NUCLEOTIDE SEQUENCE</scope>
    <source>
        <strain evidence="3">CBS 116435</strain>
    </source>
</reference>
<keyword evidence="2" id="KW-0812">Transmembrane</keyword>
<feature type="transmembrane region" description="Helical" evidence="2">
    <location>
        <begin position="142"/>
        <end position="162"/>
    </location>
</feature>
<keyword evidence="4" id="KW-1185">Reference proteome</keyword>
<dbReference type="AlphaFoldDB" id="A0A9P4QF68"/>
<proteinExistence type="predicted"/>
<accession>A0A9P4QF68</accession>
<gene>
    <name evidence="3" type="ORF">K431DRAFT_310515</name>
</gene>
<evidence type="ECO:0000256" key="2">
    <source>
        <dbReference type="SAM" id="Phobius"/>
    </source>
</evidence>
<evidence type="ECO:0000313" key="3">
    <source>
        <dbReference type="EMBL" id="KAF2723776.1"/>
    </source>
</evidence>